<dbReference type="Proteomes" id="UP000030786">
    <property type="component" value="Chromosome"/>
</dbReference>
<sequence length="403" mass="46233">MENCTLYSHKLEFEKIVQLLKKHVPKAHIDVQDQEENKSITATLKGGFFSKAKSLKLNYRQRKNPSYTLDKVACGLTQNLEGMVNYIQAFPAKNEAIKNKFLHKVKAANCEIAFIATPEITQEFETFLRELALELDAYIFAQPNKLFAKSQGQYFADKHLNLIIDNTGACEIQELEVNVDAKYHDQPAESYTKEQIERKEKSESFLEQHGIKTNKNLPCTIDAVAVEVRTEKELIDRAYALLVIAAKGEDVEQEHLIKTVEAKQINSFSPYETFIYDAATLSDQERAYATWRYESLYVVLWALGITEELKYPDEICDVSAIVSAIFQPSRENFEKMVKLKSPFEILDELDKTYRMNWACVDARINGNEVAGGINSSVVYERHYALNWLTNHQNQDWDAVQTNT</sequence>
<dbReference type="AlphaFoldDB" id="A0AAU8RF47"/>
<dbReference type="InterPro" id="IPR025368">
    <property type="entry name" value="DUF4272"/>
</dbReference>
<organism evidence="1 2">
    <name type="scientific">Cellulophaga baltica 18</name>
    <dbReference type="NCBI Taxonomy" id="1348584"/>
    <lineage>
        <taxon>Bacteria</taxon>
        <taxon>Pseudomonadati</taxon>
        <taxon>Bacteroidota</taxon>
        <taxon>Flavobacteriia</taxon>
        <taxon>Flavobacteriales</taxon>
        <taxon>Flavobacteriaceae</taxon>
        <taxon>Cellulophaga</taxon>
    </lineage>
</organism>
<dbReference type="RefSeq" id="WP_029445915.1">
    <property type="nucleotide sequence ID" value="NZ_CP009976.1"/>
</dbReference>
<evidence type="ECO:0008006" key="3">
    <source>
        <dbReference type="Google" id="ProtNLM"/>
    </source>
</evidence>
<accession>A0AAU8RF47</accession>
<dbReference type="Pfam" id="PF14094">
    <property type="entry name" value="DUF4272"/>
    <property type="match status" value="1"/>
</dbReference>
<name>A0AAU8RF47_9FLAO</name>
<evidence type="ECO:0000313" key="1">
    <source>
        <dbReference type="EMBL" id="AIZ42095.1"/>
    </source>
</evidence>
<dbReference type="GeneID" id="78061300"/>
<dbReference type="EMBL" id="CP009976">
    <property type="protein sequence ID" value="AIZ42095.1"/>
    <property type="molecule type" value="Genomic_DNA"/>
</dbReference>
<proteinExistence type="predicted"/>
<dbReference type="KEGG" id="cbat:M666_11160"/>
<reference evidence="1 2" key="1">
    <citation type="journal article" date="2014" name="Environ. Microbiol.">
        <title>Contrasting genomic patterns and infection strategies of two co-existing Bacteroidetes podovirus genera.</title>
        <authorList>
            <person name="Holmfeldt K."/>
            <person name="Howard-Varona C."/>
            <person name="Solonenko N."/>
            <person name="Sullivan M.B."/>
        </authorList>
    </citation>
    <scope>NUCLEOTIDE SEQUENCE [LARGE SCALE GENOMIC DNA]</scope>
    <source>
        <strain evidence="1 2">18</strain>
    </source>
</reference>
<protein>
    <recommendedName>
        <fullName evidence="3">DUF4272 domain-containing protein</fullName>
    </recommendedName>
</protein>
<gene>
    <name evidence="1" type="ORF">M666_11160</name>
</gene>
<evidence type="ECO:0000313" key="2">
    <source>
        <dbReference type="Proteomes" id="UP000030786"/>
    </source>
</evidence>